<keyword evidence="1" id="KW-0175">Coiled coil</keyword>
<name>A0ABN7RRG1_OIKDI</name>
<evidence type="ECO:0000313" key="3">
    <source>
        <dbReference type="EMBL" id="CAG5084363.1"/>
    </source>
</evidence>
<evidence type="ECO:0000256" key="2">
    <source>
        <dbReference type="SAM" id="MobiDB-lite"/>
    </source>
</evidence>
<evidence type="ECO:0000313" key="4">
    <source>
        <dbReference type="Proteomes" id="UP001158576"/>
    </source>
</evidence>
<gene>
    <name evidence="3" type="ORF">OKIOD_LOCUS2180</name>
</gene>
<feature type="compositionally biased region" description="Low complexity" evidence="2">
    <location>
        <begin position="198"/>
        <end position="207"/>
    </location>
</feature>
<feature type="compositionally biased region" description="Polar residues" evidence="2">
    <location>
        <begin position="84"/>
        <end position="96"/>
    </location>
</feature>
<feature type="region of interest" description="Disordered" evidence="2">
    <location>
        <begin position="82"/>
        <end position="160"/>
    </location>
</feature>
<feature type="coiled-coil region" evidence="1">
    <location>
        <begin position="35"/>
        <end position="69"/>
    </location>
</feature>
<feature type="compositionally biased region" description="Polar residues" evidence="2">
    <location>
        <begin position="229"/>
        <end position="240"/>
    </location>
</feature>
<feature type="compositionally biased region" description="Polar residues" evidence="2">
    <location>
        <begin position="262"/>
        <end position="271"/>
    </location>
</feature>
<sequence>MIETDLMIEFGAIMDETEQWAGLFESFCFKTKYLIERQKRALQHFAEENETLKAENSKLRAKNRRMKHMFIGFGNRFKELDVTPSPNNVKGQQLMRSESDDDGEVNAPSPLDMNFFPSPGSPVFPGLVTRGPRQPQQNQTQKTSAPASDNSDSESESEKNKALGPCAFKMLMQQKQASPGKTPKRSPRKTPSKKRTRPQSSSSGQSPNQKKEQSGKLKQLRMDVFSPKKPTTQENSNTGNAERRNSESDSSQSPFKVPKSPASRSLYQKFNTPVVAPDVRSSSRSETEPDDQPVSENSNSIDQECREFNQKVKEEPE</sequence>
<dbReference type="Proteomes" id="UP001158576">
    <property type="component" value="Chromosome PAR"/>
</dbReference>
<feature type="compositionally biased region" description="Low complexity" evidence="2">
    <location>
        <begin position="115"/>
        <end position="126"/>
    </location>
</feature>
<keyword evidence="4" id="KW-1185">Reference proteome</keyword>
<accession>A0ABN7RRG1</accession>
<feature type="compositionally biased region" description="Basic and acidic residues" evidence="2">
    <location>
        <begin position="303"/>
        <end position="317"/>
    </location>
</feature>
<dbReference type="EMBL" id="OU015568">
    <property type="protein sequence ID" value="CAG5084363.1"/>
    <property type="molecule type" value="Genomic_DNA"/>
</dbReference>
<protein>
    <submittedName>
        <fullName evidence="3">Oidioi.mRNA.OKI2018_I69.PAR.g10622.t1.cds</fullName>
    </submittedName>
</protein>
<evidence type="ECO:0000256" key="1">
    <source>
        <dbReference type="SAM" id="Coils"/>
    </source>
</evidence>
<organism evidence="3 4">
    <name type="scientific">Oikopleura dioica</name>
    <name type="common">Tunicate</name>
    <dbReference type="NCBI Taxonomy" id="34765"/>
    <lineage>
        <taxon>Eukaryota</taxon>
        <taxon>Metazoa</taxon>
        <taxon>Chordata</taxon>
        <taxon>Tunicata</taxon>
        <taxon>Appendicularia</taxon>
        <taxon>Copelata</taxon>
        <taxon>Oikopleuridae</taxon>
        <taxon>Oikopleura</taxon>
    </lineage>
</organism>
<proteinExistence type="predicted"/>
<feature type="region of interest" description="Disordered" evidence="2">
    <location>
        <begin position="174"/>
        <end position="317"/>
    </location>
</feature>
<feature type="compositionally biased region" description="Polar residues" evidence="2">
    <location>
        <begin position="134"/>
        <end position="147"/>
    </location>
</feature>
<reference evidence="3 4" key="1">
    <citation type="submission" date="2021-04" db="EMBL/GenBank/DDBJ databases">
        <authorList>
            <person name="Bliznina A."/>
        </authorList>
    </citation>
    <scope>NUCLEOTIDE SEQUENCE [LARGE SCALE GENOMIC DNA]</scope>
</reference>
<feature type="compositionally biased region" description="Basic residues" evidence="2">
    <location>
        <begin position="182"/>
        <end position="197"/>
    </location>
</feature>